<feature type="transmembrane region" description="Helical" evidence="1">
    <location>
        <begin position="26"/>
        <end position="45"/>
    </location>
</feature>
<dbReference type="OrthoDB" id="9926347at2"/>
<keyword evidence="3" id="KW-0966">Cell projection</keyword>
<feature type="domain" description="Putative Flagellin Flp1-like" evidence="2">
    <location>
        <begin position="23"/>
        <end position="63"/>
    </location>
</feature>
<dbReference type="EMBL" id="PDJH01000001">
    <property type="protein sequence ID" value="PFG36382.1"/>
    <property type="molecule type" value="Genomic_DNA"/>
</dbReference>
<reference evidence="3 4" key="1">
    <citation type="submission" date="2017-10" db="EMBL/GenBank/DDBJ databases">
        <title>Sequencing the genomes of 1000 actinobacteria strains.</title>
        <authorList>
            <person name="Klenk H.-P."/>
        </authorList>
    </citation>
    <scope>NUCLEOTIDE SEQUENCE [LARGE SCALE GENOMIC DNA]</scope>
    <source>
        <strain evidence="3 4">DSM 21574</strain>
    </source>
</reference>
<evidence type="ECO:0000259" key="2">
    <source>
        <dbReference type="Pfam" id="PF16982"/>
    </source>
</evidence>
<organism evidence="3 4">
    <name type="scientific">Flavimobilis soli</name>
    <dbReference type="NCBI Taxonomy" id="442709"/>
    <lineage>
        <taxon>Bacteria</taxon>
        <taxon>Bacillati</taxon>
        <taxon>Actinomycetota</taxon>
        <taxon>Actinomycetes</taxon>
        <taxon>Micrococcales</taxon>
        <taxon>Jonesiaceae</taxon>
        <taxon>Flavimobilis</taxon>
    </lineage>
</organism>
<accession>A0A2A9EDQ0</accession>
<gene>
    <name evidence="3" type="ORF">ATL41_1100</name>
</gene>
<dbReference type="Pfam" id="PF16982">
    <property type="entry name" value="Flp1_like"/>
    <property type="match status" value="1"/>
</dbReference>
<dbReference type="InterPro" id="IPR031564">
    <property type="entry name" value="Flp1-like"/>
</dbReference>
<keyword evidence="1" id="KW-0812">Transmembrane</keyword>
<keyword evidence="3" id="KW-0282">Flagellum</keyword>
<dbReference type="AlphaFoldDB" id="A0A2A9EDQ0"/>
<sequence length="73" mass="7890">MYTFAARAQAWSAQVRDNVKSDRGEVNIVATVLLIVIAVTLVLFFREAIEGWISSLVETIGSGVEDGNSTDMG</sequence>
<comment type="caution">
    <text evidence="3">The sequence shown here is derived from an EMBL/GenBank/DDBJ whole genome shotgun (WGS) entry which is preliminary data.</text>
</comment>
<keyword evidence="1" id="KW-1133">Transmembrane helix</keyword>
<evidence type="ECO:0000313" key="4">
    <source>
        <dbReference type="Proteomes" id="UP000221394"/>
    </source>
</evidence>
<dbReference type="RefSeq" id="WP_098457575.1">
    <property type="nucleotide sequence ID" value="NZ_PDJH01000001.1"/>
</dbReference>
<evidence type="ECO:0000313" key="3">
    <source>
        <dbReference type="EMBL" id="PFG36382.1"/>
    </source>
</evidence>
<evidence type="ECO:0000256" key="1">
    <source>
        <dbReference type="SAM" id="Phobius"/>
    </source>
</evidence>
<keyword evidence="4" id="KW-1185">Reference proteome</keyword>
<dbReference type="Proteomes" id="UP000221394">
    <property type="component" value="Unassembled WGS sequence"/>
</dbReference>
<proteinExistence type="predicted"/>
<keyword evidence="3" id="KW-0969">Cilium</keyword>
<keyword evidence="1" id="KW-0472">Membrane</keyword>
<protein>
    <submittedName>
        <fullName evidence="3">Flagellin-like protein</fullName>
    </submittedName>
</protein>
<name>A0A2A9EDQ0_9MICO</name>